<evidence type="ECO:0000256" key="6">
    <source>
        <dbReference type="SAM" id="Phobius"/>
    </source>
</evidence>
<evidence type="ECO:0000313" key="7">
    <source>
        <dbReference type="EMBL" id="GAG85022.1"/>
    </source>
</evidence>
<dbReference type="PANTHER" id="PTHR30482:SF10">
    <property type="entry name" value="HIGH-AFFINITY BRANCHED-CHAIN AMINO ACID TRANSPORT PROTEIN BRAE"/>
    <property type="match status" value="1"/>
</dbReference>
<evidence type="ECO:0000256" key="3">
    <source>
        <dbReference type="ARBA" id="ARBA00022692"/>
    </source>
</evidence>
<dbReference type="InterPro" id="IPR001851">
    <property type="entry name" value="ABC_transp_permease"/>
</dbReference>
<dbReference type="GO" id="GO:0005886">
    <property type="term" value="C:plasma membrane"/>
    <property type="evidence" value="ECO:0007669"/>
    <property type="project" value="UniProtKB-SubCell"/>
</dbReference>
<comment type="subcellular location">
    <subcellularLocation>
        <location evidence="1">Cell membrane</location>
        <topology evidence="1">Multi-pass membrane protein</topology>
    </subcellularLocation>
</comment>
<feature type="transmembrane region" description="Helical" evidence="6">
    <location>
        <begin position="91"/>
        <end position="109"/>
    </location>
</feature>
<keyword evidence="3 6" id="KW-0812">Transmembrane</keyword>
<accession>X1BV61</accession>
<feature type="transmembrane region" description="Helical" evidence="6">
    <location>
        <begin position="30"/>
        <end position="51"/>
    </location>
</feature>
<dbReference type="AlphaFoldDB" id="X1BV61"/>
<dbReference type="GO" id="GO:0015658">
    <property type="term" value="F:branched-chain amino acid transmembrane transporter activity"/>
    <property type="evidence" value="ECO:0007669"/>
    <property type="project" value="InterPro"/>
</dbReference>
<protein>
    <recommendedName>
        <fullName evidence="8">Branched-chain amino acid ABC transporter permease</fullName>
    </recommendedName>
</protein>
<evidence type="ECO:0000256" key="1">
    <source>
        <dbReference type="ARBA" id="ARBA00004651"/>
    </source>
</evidence>
<organism evidence="7">
    <name type="scientific">marine sediment metagenome</name>
    <dbReference type="NCBI Taxonomy" id="412755"/>
    <lineage>
        <taxon>unclassified sequences</taxon>
        <taxon>metagenomes</taxon>
        <taxon>ecological metagenomes</taxon>
    </lineage>
</organism>
<name>X1BV61_9ZZZZ</name>
<comment type="caution">
    <text evidence="7">The sequence shown here is derived from an EMBL/GenBank/DDBJ whole genome shotgun (WGS) entry which is preliminary data.</text>
</comment>
<evidence type="ECO:0000256" key="2">
    <source>
        <dbReference type="ARBA" id="ARBA00022475"/>
    </source>
</evidence>
<evidence type="ECO:0008006" key="8">
    <source>
        <dbReference type="Google" id="ProtNLM"/>
    </source>
</evidence>
<feature type="transmembrane region" description="Helical" evidence="6">
    <location>
        <begin position="63"/>
        <end position="84"/>
    </location>
</feature>
<dbReference type="CDD" id="cd06581">
    <property type="entry name" value="TM_PBP1_LivM_like"/>
    <property type="match status" value="1"/>
</dbReference>
<feature type="transmembrane region" description="Helical" evidence="6">
    <location>
        <begin position="140"/>
        <end position="157"/>
    </location>
</feature>
<gene>
    <name evidence="7" type="ORF">S01H4_36235</name>
</gene>
<dbReference type="PANTHER" id="PTHR30482">
    <property type="entry name" value="HIGH-AFFINITY BRANCHED-CHAIN AMINO ACID TRANSPORT SYSTEM PERMEASE"/>
    <property type="match status" value="1"/>
</dbReference>
<keyword evidence="4 6" id="KW-1133">Transmembrane helix</keyword>
<feature type="transmembrane region" description="Helical" evidence="6">
    <location>
        <begin position="5"/>
        <end position="23"/>
    </location>
</feature>
<dbReference type="Pfam" id="PF02653">
    <property type="entry name" value="BPD_transp_2"/>
    <property type="match status" value="1"/>
</dbReference>
<evidence type="ECO:0000256" key="4">
    <source>
        <dbReference type="ARBA" id="ARBA00022989"/>
    </source>
</evidence>
<evidence type="ECO:0000256" key="5">
    <source>
        <dbReference type="ARBA" id="ARBA00023136"/>
    </source>
</evidence>
<feature type="transmembrane region" description="Helical" evidence="6">
    <location>
        <begin position="223"/>
        <end position="239"/>
    </location>
</feature>
<feature type="transmembrane region" description="Helical" evidence="6">
    <location>
        <begin position="192"/>
        <end position="211"/>
    </location>
</feature>
<dbReference type="InterPro" id="IPR043428">
    <property type="entry name" value="LivM-like"/>
</dbReference>
<proteinExistence type="predicted"/>
<reference evidence="7" key="1">
    <citation type="journal article" date="2014" name="Front. Microbiol.">
        <title>High frequency of phylogenetically diverse reductive dehalogenase-homologous genes in deep subseafloor sedimentary metagenomes.</title>
        <authorList>
            <person name="Kawai M."/>
            <person name="Futagami T."/>
            <person name="Toyoda A."/>
            <person name="Takaki Y."/>
            <person name="Nishi S."/>
            <person name="Hori S."/>
            <person name="Arai W."/>
            <person name="Tsubouchi T."/>
            <person name="Morono Y."/>
            <person name="Uchiyama I."/>
            <person name="Ito T."/>
            <person name="Fujiyama A."/>
            <person name="Inagaki F."/>
            <person name="Takami H."/>
        </authorList>
    </citation>
    <scope>NUCLEOTIDE SEQUENCE</scope>
    <source>
        <strain evidence="7">Expedition CK06-06</strain>
    </source>
</reference>
<dbReference type="EMBL" id="BART01019347">
    <property type="protein sequence ID" value="GAG85022.1"/>
    <property type="molecule type" value="Genomic_DNA"/>
</dbReference>
<feature type="non-terminal residue" evidence="7">
    <location>
        <position position="259"/>
    </location>
</feature>
<sequence length="259" mass="28202">MAYIISIICIGTSYAIATLGLNLQWGYTGLFNIGVAGFFAVGAYTSAILTGPVWGGMIGGFGLPYLVGLVGAVLFAALLAYLIAWILRLEFGFLAIASIMLSALIILILKNEMWLTNGVWGIGGIPRPFGEMLSPSTSDWVYMIISLAILVGAYFLLEKGVRSPWGRTQRIIKEDPILAEMAGKDVYKWRRMSWIIGSMYMGLAGAVYGHYIQYINPKSFDDVMITFLCLCMVVIGGSGNNKGSILGAYALWVTWTVSE</sequence>
<keyword evidence="5 6" id="KW-0472">Membrane</keyword>
<keyword evidence="2" id="KW-1003">Cell membrane</keyword>